<name>A0ABW3AIQ5_9MICO</name>
<keyword evidence="1 2" id="KW-0808">Transferase</keyword>
<feature type="transmembrane region" description="Helical" evidence="3">
    <location>
        <begin position="139"/>
        <end position="164"/>
    </location>
</feature>
<evidence type="ECO:0000256" key="3">
    <source>
        <dbReference type="SAM" id="Phobius"/>
    </source>
</evidence>
<comment type="similarity">
    <text evidence="2">Belongs to the CDP-alcohol phosphatidyltransferase class-I family.</text>
</comment>
<comment type="caution">
    <text evidence="4">The sequence shown here is derived from an EMBL/GenBank/DDBJ whole genome shotgun (WGS) entry which is preliminary data.</text>
</comment>
<dbReference type="InterPro" id="IPR000462">
    <property type="entry name" value="CDP-OH_P_trans"/>
</dbReference>
<evidence type="ECO:0000256" key="2">
    <source>
        <dbReference type="RuleBase" id="RU003750"/>
    </source>
</evidence>
<gene>
    <name evidence="4" type="ORF">ACFQ0P_07020</name>
</gene>
<dbReference type="EMBL" id="JBHTII010000001">
    <property type="protein sequence ID" value="MFD0790144.1"/>
    <property type="molecule type" value="Genomic_DNA"/>
</dbReference>
<sequence>METISQTYARLRLAQKGRARGAPAYSVYVNRPVGRLLAAVAYRIGLTPNQVTLVSAVFTFTAIALIALVPPNPVIGVCIWLLLALGYAWDSADGQVARLRGGGSLAGEWLDHFVDAAKISSLHLAVLVGLSRVDGIPQTWLLVPIVFTVVANTTFFAMILNDLLKGKRGVASAHSAGGGGSLRSFLLLPTDYGILMLAFVLWGWPQLFLGVYALLLLACTAFLVAAAVTWFRQMVRLDREAVAP</sequence>
<keyword evidence="5" id="KW-1185">Reference proteome</keyword>
<dbReference type="RefSeq" id="WP_204977838.1">
    <property type="nucleotide sequence ID" value="NZ_JBHTII010000001.1"/>
</dbReference>
<accession>A0ABW3AIQ5</accession>
<dbReference type="PROSITE" id="PS00379">
    <property type="entry name" value="CDP_ALCOHOL_P_TRANSF"/>
    <property type="match status" value="1"/>
</dbReference>
<evidence type="ECO:0000256" key="1">
    <source>
        <dbReference type="ARBA" id="ARBA00022679"/>
    </source>
</evidence>
<protein>
    <submittedName>
        <fullName evidence="4">CDP-alcohol phosphatidyltransferase family protein</fullName>
    </submittedName>
</protein>
<dbReference type="Proteomes" id="UP001597055">
    <property type="component" value="Unassembled WGS sequence"/>
</dbReference>
<organism evidence="4 5">
    <name type="scientific">Microbacterium insulae</name>
    <dbReference type="NCBI Taxonomy" id="483014"/>
    <lineage>
        <taxon>Bacteria</taxon>
        <taxon>Bacillati</taxon>
        <taxon>Actinomycetota</taxon>
        <taxon>Actinomycetes</taxon>
        <taxon>Micrococcales</taxon>
        <taxon>Microbacteriaceae</taxon>
        <taxon>Microbacterium</taxon>
    </lineage>
</organism>
<evidence type="ECO:0000313" key="5">
    <source>
        <dbReference type="Proteomes" id="UP001597055"/>
    </source>
</evidence>
<dbReference type="Pfam" id="PF01066">
    <property type="entry name" value="CDP-OH_P_transf"/>
    <property type="match status" value="1"/>
</dbReference>
<dbReference type="Gene3D" id="1.20.120.1760">
    <property type="match status" value="1"/>
</dbReference>
<dbReference type="InterPro" id="IPR043130">
    <property type="entry name" value="CDP-OH_PTrfase_TM_dom"/>
</dbReference>
<keyword evidence="3" id="KW-0812">Transmembrane</keyword>
<dbReference type="InterPro" id="IPR048254">
    <property type="entry name" value="CDP_ALCOHOL_P_TRANSF_CS"/>
</dbReference>
<keyword evidence="3" id="KW-0472">Membrane</keyword>
<keyword evidence="3" id="KW-1133">Transmembrane helix</keyword>
<feature type="transmembrane region" description="Helical" evidence="3">
    <location>
        <begin position="185"/>
        <end position="204"/>
    </location>
</feature>
<feature type="transmembrane region" description="Helical" evidence="3">
    <location>
        <begin position="210"/>
        <end position="231"/>
    </location>
</feature>
<evidence type="ECO:0000313" key="4">
    <source>
        <dbReference type="EMBL" id="MFD0790144.1"/>
    </source>
</evidence>
<proteinExistence type="inferred from homology"/>
<reference evidence="5" key="1">
    <citation type="journal article" date="2019" name="Int. J. Syst. Evol. Microbiol.">
        <title>The Global Catalogue of Microorganisms (GCM) 10K type strain sequencing project: providing services to taxonomists for standard genome sequencing and annotation.</title>
        <authorList>
            <consortium name="The Broad Institute Genomics Platform"/>
            <consortium name="The Broad Institute Genome Sequencing Center for Infectious Disease"/>
            <person name="Wu L."/>
            <person name="Ma J."/>
        </authorList>
    </citation>
    <scope>NUCLEOTIDE SEQUENCE [LARGE SCALE GENOMIC DNA]</scope>
    <source>
        <strain evidence="5">CCUG 54523</strain>
    </source>
</reference>